<reference evidence="9" key="2">
    <citation type="submission" date="2015-01" db="EMBL/GenBank/DDBJ databases">
        <title>Evolutionary Origins and Diversification of the Mycorrhizal Mutualists.</title>
        <authorList>
            <consortium name="DOE Joint Genome Institute"/>
            <consortium name="Mycorrhizal Genomics Consortium"/>
            <person name="Kohler A."/>
            <person name="Kuo A."/>
            <person name="Nagy L.G."/>
            <person name="Floudas D."/>
            <person name="Copeland A."/>
            <person name="Barry K.W."/>
            <person name="Cichocki N."/>
            <person name="Veneault-Fourrey C."/>
            <person name="LaButti K."/>
            <person name="Lindquist E.A."/>
            <person name="Lipzen A."/>
            <person name="Lundell T."/>
            <person name="Morin E."/>
            <person name="Murat C."/>
            <person name="Riley R."/>
            <person name="Ohm R."/>
            <person name="Sun H."/>
            <person name="Tunlid A."/>
            <person name="Henrissat B."/>
            <person name="Grigoriev I.V."/>
            <person name="Hibbett D.S."/>
            <person name="Martin F."/>
        </authorList>
    </citation>
    <scope>NUCLEOTIDE SEQUENCE [LARGE SCALE GENOMIC DNA]</scope>
    <source>
        <strain evidence="9">MAFF 305830</strain>
    </source>
</reference>
<dbReference type="PANTHER" id="PTHR23514">
    <property type="entry name" value="BYPASS OF STOP CODON PROTEIN 6"/>
    <property type="match status" value="1"/>
</dbReference>
<accession>A0A0C3BFJ0</accession>
<dbReference type="PANTHER" id="PTHR23514:SF3">
    <property type="entry name" value="BYPASS OF STOP CODON PROTEIN 6"/>
    <property type="match status" value="1"/>
</dbReference>
<evidence type="ECO:0000256" key="7">
    <source>
        <dbReference type="SAM" id="Phobius"/>
    </source>
</evidence>
<dbReference type="Pfam" id="PF07690">
    <property type="entry name" value="MFS_1"/>
    <property type="match status" value="1"/>
</dbReference>
<dbReference type="GO" id="GO:0012505">
    <property type="term" value="C:endomembrane system"/>
    <property type="evidence" value="ECO:0007669"/>
    <property type="project" value="UniProtKB-SubCell"/>
</dbReference>
<evidence type="ECO:0000313" key="8">
    <source>
        <dbReference type="EMBL" id="KIM30929.1"/>
    </source>
</evidence>
<evidence type="ECO:0000256" key="1">
    <source>
        <dbReference type="ARBA" id="ARBA00004127"/>
    </source>
</evidence>
<name>A0A0C3BFJ0_SERVB</name>
<dbReference type="OrthoDB" id="413079at2759"/>
<organism evidence="8 9">
    <name type="scientific">Serendipita vermifera MAFF 305830</name>
    <dbReference type="NCBI Taxonomy" id="933852"/>
    <lineage>
        <taxon>Eukaryota</taxon>
        <taxon>Fungi</taxon>
        <taxon>Dikarya</taxon>
        <taxon>Basidiomycota</taxon>
        <taxon>Agaricomycotina</taxon>
        <taxon>Agaricomycetes</taxon>
        <taxon>Sebacinales</taxon>
        <taxon>Serendipitaceae</taxon>
        <taxon>Serendipita</taxon>
    </lineage>
</organism>
<reference evidence="8 9" key="1">
    <citation type="submission" date="2014-04" db="EMBL/GenBank/DDBJ databases">
        <authorList>
            <consortium name="DOE Joint Genome Institute"/>
            <person name="Kuo A."/>
            <person name="Zuccaro A."/>
            <person name="Kohler A."/>
            <person name="Nagy L.G."/>
            <person name="Floudas D."/>
            <person name="Copeland A."/>
            <person name="Barry K.W."/>
            <person name="Cichocki N."/>
            <person name="Veneault-Fourrey C."/>
            <person name="LaButti K."/>
            <person name="Lindquist E.A."/>
            <person name="Lipzen A."/>
            <person name="Lundell T."/>
            <person name="Morin E."/>
            <person name="Murat C."/>
            <person name="Sun H."/>
            <person name="Tunlid A."/>
            <person name="Henrissat B."/>
            <person name="Grigoriev I.V."/>
            <person name="Hibbett D.S."/>
            <person name="Martin F."/>
            <person name="Nordberg H.P."/>
            <person name="Cantor M.N."/>
            <person name="Hua S.X."/>
        </authorList>
    </citation>
    <scope>NUCLEOTIDE SEQUENCE [LARGE SCALE GENOMIC DNA]</scope>
    <source>
        <strain evidence="8 9">MAFF 305830</strain>
    </source>
</reference>
<dbReference type="STRING" id="933852.A0A0C3BFJ0"/>
<sequence length="348" mass="36726">MIGASACQVVAYAIQAAAPPYPLFCIAFMINGFGVSIQDAQANSLVASLTRNPNEKMGILHAVYGLGAFAAPLSSTQFAQIPRWSFHFLVSLGVALFNTLLLFATIKGHSLEAVLKAVGSPPPETRAADMELPNVGAVNGNSSSETGEVTPAPRAKSSMHQILRNVTVQLMAAYIFVYVGVEVTIGGWIVTFIINERGGGPSSGYISSGFFGGLMVGRVALLWVNKKVGERRVVFGYAILAIGLEIVIWLVPHLIGDAVAVSIIGALLGPMYPICMNHAGRVLPRSILAGSIGWIAGFGQAGSAVFPFMTGALSSRFGIISLQPLLVSMMAVMTILWALVPGHSKRRD</sequence>
<evidence type="ECO:0000256" key="5">
    <source>
        <dbReference type="ARBA" id="ARBA00022989"/>
    </source>
</evidence>
<proteinExistence type="inferred from homology"/>
<dbReference type="FunFam" id="1.20.1250.20:FF:000286">
    <property type="entry name" value="MFS efflux transporter"/>
    <property type="match status" value="1"/>
</dbReference>
<dbReference type="GO" id="GO:0022857">
    <property type="term" value="F:transmembrane transporter activity"/>
    <property type="evidence" value="ECO:0007669"/>
    <property type="project" value="InterPro"/>
</dbReference>
<evidence type="ECO:0000256" key="2">
    <source>
        <dbReference type="ARBA" id="ARBA00008335"/>
    </source>
</evidence>
<dbReference type="EMBL" id="KN824283">
    <property type="protein sequence ID" value="KIM30929.1"/>
    <property type="molecule type" value="Genomic_DNA"/>
</dbReference>
<comment type="similarity">
    <text evidence="2">Belongs to the major facilitator superfamily.</text>
</comment>
<feature type="transmembrane region" description="Helical" evidence="7">
    <location>
        <begin position="320"/>
        <end position="340"/>
    </location>
</feature>
<dbReference type="InterPro" id="IPR036259">
    <property type="entry name" value="MFS_trans_sf"/>
</dbReference>
<feature type="transmembrane region" description="Helical" evidence="7">
    <location>
        <begin position="233"/>
        <end position="252"/>
    </location>
</feature>
<dbReference type="SUPFAM" id="SSF103473">
    <property type="entry name" value="MFS general substrate transporter"/>
    <property type="match status" value="1"/>
</dbReference>
<comment type="subcellular location">
    <subcellularLocation>
        <location evidence="1">Endomembrane system</location>
        <topology evidence="1">Multi-pass membrane protein</topology>
    </subcellularLocation>
</comment>
<keyword evidence="5 7" id="KW-1133">Transmembrane helix</keyword>
<dbReference type="AlphaFoldDB" id="A0A0C3BFJ0"/>
<dbReference type="Proteomes" id="UP000054097">
    <property type="component" value="Unassembled WGS sequence"/>
</dbReference>
<dbReference type="InterPro" id="IPR011701">
    <property type="entry name" value="MFS"/>
</dbReference>
<dbReference type="GO" id="GO:0016020">
    <property type="term" value="C:membrane"/>
    <property type="evidence" value="ECO:0007669"/>
    <property type="project" value="TreeGrafter"/>
</dbReference>
<feature type="transmembrane region" description="Helical" evidence="7">
    <location>
        <begin position="258"/>
        <end position="275"/>
    </location>
</feature>
<dbReference type="InterPro" id="IPR051788">
    <property type="entry name" value="MFS_Transporter"/>
</dbReference>
<keyword evidence="3" id="KW-0813">Transport</keyword>
<evidence type="ECO:0000256" key="3">
    <source>
        <dbReference type="ARBA" id="ARBA00022448"/>
    </source>
</evidence>
<keyword evidence="4 7" id="KW-0812">Transmembrane</keyword>
<feature type="transmembrane region" description="Helical" evidence="7">
    <location>
        <begin position="84"/>
        <end position="106"/>
    </location>
</feature>
<protein>
    <recommendedName>
        <fullName evidence="10">Major facilitator superfamily (MFS) profile domain-containing protein</fullName>
    </recommendedName>
</protein>
<feature type="transmembrane region" description="Helical" evidence="7">
    <location>
        <begin position="287"/>
        <end position="308"/>
    </location>
</feature>
<gene>
    <name evidence="8" type="ORF">M408DRAFT_327848</name>
</gene>
<evidence type="ECO:0000256" key="6">
    <source>
        <dbReference type="ARBA" id="ARBA00023136"/>
    </source>
</evidence>
<feature type="transmembrane region" description="Helical" evidence="7">
    <location>
        <begin position="20"/>
        <end position="37"/>
    </location>
</feature>
<keyword evidence="6 7" id="KW-0472">Membrane</keyword>
<evidence type="ECO:0008006" key="10">
    <source>
        <dbReference type="Google" id="ProtNLM"/>
    </source>
</evidence>
<feature type="transmembrane region" description="Helical" evidence="7">
    <location>
        <begin position="58"/>
        <end position="78"/>
    </location>
</feature>
<dbReference type="Gene3D" id="1.20.1250.20">
    <property type="entry name" value="MFS general substrate transporter like domains"/>
    <property type="match status" value="2"/>
</dbReference>
<feature type="transmembrane region" description="Helical" evidence="7">
    <location>
        <begin position="205"/>
        <end position="224"/>
    </location>
</feature>
<dbReference type="HOGENOM" id="CLU_021993_3_1_1"/>
<evidence type="ECO:0000313" key="9">
    <source>
        <dbReference type="Proteomes" id="UP000054097"/>
    </source>
</evidence>
<keyword evidence="9" id="KW-1185">Reference proteome</keyword>
<feature type="transmembrane region" description="Helical" evidence="7">
    <location>
        <begin position="166"/>
        <end position="193"/>
    </location>
</feature>
<evidence type="ECO:0000256" key="4">
    <source>
        <dbReference type="ARBA" id="ARBA00022692"/>
    </source>
</evidence>